<protein>
    <submittedName>
        <fullName evidence="2">Uncharacterized protein</fullName>
    </submittedName>
</protein>
<dbReference type="EMBL" id="DUGH01000117">
    <property type="protein sequence ID" value="HIH16702.1"/>
    <property type="molecule type" value="Genomic_DNA"/>
</dbReference>
<feature type="transmembrane region" description="Helical" evidence="1">
    <location>
        <begin position="225"/>
        <end position="246"/>
    </location>
</feature>
<feature type="transmembrane region" description="Helical" evidence="1">
    <location>
        <begin position="87"/>
        <end position="103"/>
    </location>
</feature>
<dbReference type="AlphaFoldDB" id="A0A7J4JG20"/>
<gene>
    <name evidence="2" type="ORF">HA252_04825</name>
</gene>
<feature type="transmembrane region" description="Helical" evidence="1">
    <location>
        <begin position="266"/>
        <end position="286"/>
    </location>
</feature>
<feature type="transmembrane region" description="Helical" evidence="1">
    <location>
        <begin position="311"/>
        <end position="330"/>
    </location>
</feature>
<dbReference type="Proteomes" id="UP000564964">
    <property type="component" value="Unassembled WGS sequence"/>
</dbReference>
<evidence type="ECO:0000256" key="1">
    <source>
        <dbReference type="SAM" id="Phobius"/>
    </source>
</evidence>
<keyword evidence="1" id="KW-0472">Membrane</keyword>
<evidence type="ECO:0000313" key="3">
    <source>
        <dbReference type="Proteomes" id="UP000564964"/>
    </source>
</evidence>
<keyword evidence="1" id="KW-0812">Transmembrane</keyword>
<organism evidence="2 3">
    <name type="scientific">Candidatus Iainarchaeum sp</name>
    <dbReference type="NCBI Taxonomy" id="3101447"/>
    <lineage>
        <taxon>Archaea</taxon>
        <taxon>Candidatus Iainarchaeota</taxon>
        <taxon>Candidatus Iainarchaeia</taxon>
        <taxon>Candidatus Iainarchaeales</taxon>
        <taxon>Candidatus Iainarchaeaceae</taxon>
        <taxon>Candidatus Iainarchaeum</taxon>
    </lineage>
</organism>
<name>A0A7J4JG20_9ARCH</name>
<reference evidence="3" key="1">
    <citation type="journal article" date="2020" name="bioRxiv">
        <title>A rank-normalized archaeal taxonomy based on genome phylogeny resolves widespread incomplete and uneven classifications.</title>
        <authorList>
            <person name="Rinke C."/>
            <person name="Chuvochina M."/>
            <person name="Mussig A.J."/>
            <person name="Chaumeil P.-A."/>
            <person name="Waite D.W."/>
            <person name="Whitman W.B."/>
            <person name="Parks D.H."/>
            <person name="Hugenholtz P."/>
        </authorList>
    </citation>
    <scope>NUCLEOTIDE SEQUENCE [LARGE SCALE GENOMIC DNA]</scope>
</reference>
<feature type="transmembrane region" description="Helical" evidence="1">
    <location>
        <begin position="174"/>
        <end position="193"/>
    </location>
</feature>
<keyword evidence="1" id="KW-1133">Transmembrane helix</keyword>
<evidence type="ECO:0000313" key="2">
    <source>
        <dbReference type="EMBL" id="HIH16702.1"/>
    </source>
</evidence>
<sequence length="334" mass="37821">MKRAALLLLLAFALLLLAAPVSAHYGIFHNYKGPYVFLWVALLLVALFLYENLGDTPLGHAILFSGLLGSLYPSLASPHQELTAQGWQTLALLVIACFAFFLGRARLAKKQAGHAAVFVLFILIALAFLSLNALAHSQADLFPEEHYTEPEVALAGKPWYASALYWGWLSHDSIHWWFILLMLWTCYHFRFAAGRLVLGHPRQCGALAMDKGYGGERRLHAYHRYFWFANVLLIAIHWHEVLPSWLFNAPYTYTYQYQLLGQYTELAYLVFFSLWLLSCHVFKYALNRPLCEACPSRASIAAAHTVDQANLWHGVFLWLALASMLALLLVEGHL</sequence>
<accession>A0A7J4JG20</accession>
<feature type="transmembrane region" description="Helical" evidence="1">
    <location>
        <begin position="57"/>
        <end position="75"/>
    </location>
</feature>
<comment type="caution">
    <text evidence="2">The sequence shown here is derived from an EMBL/GenBank/DDBJ whole genome shotgun (WGS) entry which is preliminary data.</text>
</comment>
<proteinExistence type="predicted"/>
<feature type="transmembrane region" description="Helical" evidence="1">
    <location>
        <begin position="115"/>
        <end position="135"/>
    </location>
</feature>
<feature type="transmembrane region" description="Helical" evidence="1">
    <location>
        <begin position="33"/>
        <end position="50"/>
    </location>
</feature>